<evidence type="ECO:0000259" key="2">
    <source>
        <dbReference type="Pfam" id="PF09976"/>
    </source>
</evidence>
<evidence type="ECO:0000256" key="1">
    <source>
        <dbReference type="SAM" id="Phobius"/>
    </source>
</evidence>
<dbReference type="SUPFAM" id="SSF48452">
    <property type="entry name" value="TPR-like"/>
    <property type="match status" value="1"/>
</dbReference>
<dbReference type="Pfam" id="PF09976">
    <property type="entry name" value="TPR_21"/>
    <property type="match status" value="1"/>
</dbReference>
<dbReference type="InterPro" id="IPR018704">
    <property type="entry name" value="SecYEG/CpoB_TPR"/>
</dbReference>
<keyword evidence="4" id="KW-1185">Reference proteome</keyword>
<dbReference type="eggNOG" id="COG2976">
    <property type="taxonomic scope" value="Bacteria"/>
</dbReference>
<dbReference type="InterPro" id="IPR011990">
    <property type="entry name" value="TPR-like_helical_dom_sf"/>
</dbReference>
<dbReference type="AlphaFoldDB" id="F8AC03"/>
<gene>
    <name evidence="3" type="ordered locus">Thein_1846</name>
</gene>
<dbReference type="STRING" id="667014.Thein_1846"/>
<keyword evidence="1" id="KW-0472">Membrane</keyword>
<dbReference type="OrthoDB" id="9797792at2"/>
<evidence type="ECO:0000313" key="4">
    <source>
        <dbReference type="Proteomes" id="UP000006793"/>
    </source>
</evidence>
<keyword evidence="1" id="KW-1133">Transmembrane helix</keyword>
<dbReference type="RefSeq" id="WP_013908440.1">
    <property type="nucleotide sequence ID" value="NC_015681.1"/>
</dbReference>
<dbReference type="PaxDb" id="667014-Thein_1846"/>
<protein>
    <recommendedName>
        <fullName evidence="2">Ancillary SecYEG translocon subunit/Cell division coordinator CpoB TPR domain-containing protein</fullName>
    </recommendedName>
</protein>
<sequence>MAKEKRKEDKPTEELLVLHEKWVHFAQRHIREIVVAAIAIVLVVAVWSGFSYYQKQKAEKAAVLLTQAIMTQDQNQRESLYQQIIKKYGGTPAALEARMALFEEYYSQKKFDKAFSELKQIESKARGDLKYFSFLGLGYVNEEQKKFPEAEADYMKAAKARIGLEKVAYWDLARVAELQNKTKEAINYYEELMALQPVGEKLTFIQVKLARLENKQGQKP</sequence>
<name>F8AC03_THEID</name>
<reference evidence="4" key="1">
    <citation type="submission" date="2011-04" db="EMBL/GenBank/DDBJ databases">
        <title>The complete genome of Thermodesulfatator indicus DSM 15286.</title>
        <authorList>
            <person name="Lucas S."/>
            <person name="Copeland A."/>
            <person name="Lapidus A."/>
            <person name="Bruce D."/>
            <person name="Goodwin L."/>
            <person name="Pitluck S."/>
            <person name="Peters L."/>
            <person name="Kyrpides N."/>
            <person name="Mavromatis K."/>
            <person name="Pagani I."/>
            <person name="Ivanova N."/>
            <person name="Saunders L."/>
            <person name="Detter J.C."/>
            <person name="Tapia R."/>
            <person name="Han C."/>
            <person name="Land M."/>
            <person name="Hauser L."/>
            <person name="Markowitz V."/>
            <person name="Cheng J.-F."/>
            <person name="Hugenholtz P."/>
            <person name="Woyke T."/>
            <person name="Wu D."/>
            <person name="Spring S."/>
            <person name="Schroeder M."/>
            <person name="Brambilla E."/>
            <person name="Klenk H.-P."/>
            <person name="Eisen J.A."/>
        </authorList>
    </citation>
    <scope>NUCLEOTIDE SEQUENCE [LARGE SCALE GENOMIC DNA]</scope>
    <source>
        <strain evidence="4">DSM 15286 / JCM 11887 / CIR29812</strain>
    </source>
</reference>
<dbReference type="HOGENOM" id="CLU_1255456_0_0_0"/>
<dbReference type="KEGG" id="tid:Thein_1846"/>
<keyword evidence="1" id="KW-0812">Transmembrane</keyword>
<feature type="transmembrane region" description="Helical" evidence="1">
    <location>
        <begin position="33"/>
        <end position="53"/>
    </location>
</feature>
<dbReference type="Gene3D" id="1.25.40.10">
    <property type="entry name" value="Tetratricopeptide repeat domain"/>
    <property type="match status" value="1"/>
</dbReference>
<dbReference type="Proteomes" id="UP000006793">
    <property type="component" value="Chromosome"/>
</dbReference>
<dbReference type="EMBL" id="CP002683">
    <property type="protein sequence ID" value="AEH45701.1"/>
    <property type="molecule type" value="Genomic_DNA"/>
</dbReference>
<evidence type="ECO:0000313" key="3">
    <source>
        <dbReference type="EMBL" id="AEH45701.1"/>
    </source>
</evidence>
<accession>F8AC03</accession>
<organism evidence="3 4">
    <name type="scientific">Thermodesulfatator indicus (strain DSM 15286 / JCM 11887 / CIR29812)</name>
    <dbReference type="NCBI Taxonomy" id="667014"/>
    <lineage>
        <taxon>Bacteria</taxon>
        <taxon>Pseudomonadati</taxon>
        <taxon>Thermodesulfobacteriota</taxon>
        <taxon>Thermodesulfobacteria</taxon>
        <taxon>Thermodesulfobacteriales</taxon>
        <taxon>Thermodesulfatatoraceae</taxon>
        <taxon>Thermodesulfatator</taxon>
    </lineage>
</organism>
<dbReference type="InParanoid" id="F8AC03"/>
<feature type="domain" description="Ancillary SecYEG translocon subunit/Cell division coordinator CpoB TPR" evidence="2">
    <location>
        <begin position="27"/>
        <end position="213"/>
    </location>
</feature>
<reference evidence="3 4" key="2">
    <citation type="journal article" date="2012" name="Stand. Genomic Sci.">
        <title>Complete genome sequence of the thermophilic sulfate-reducing ocean bacterium Thermodesulfatator indicus type strain (CIR29812(T)).</title>
        <authorList>
            <person name="Anderson I."/>
            <person name="Saunders E."/>
            <person name="Lapidus A."/>
            <person name="Nolan M."/>
            <person name="Lucas S."/>
            <person name="Tice H."/>
            <person name="Del Rio T.G."/>
            <person name="Cheng J.F."/>
            <person name="Han C."/>
            <person name="Tapia R."/>
            <person name="Goodwin L.A."/>
            <person name="Pitluck S."/>
            <person name="Liolios K."/>
            <person name="Mavromatis K."/>
            <person name="Pagani I."/>
            <person name="Ivanova N."/>
            <person name="Mikhailova N."/>
            <person name="Pati A."/>
            <person name="Chen A."/>
            <person name="Palaniappan K."/>
            <person name="Land M."/>
            <person name="Hauser L."/>
            <person name="Jeffries C.D."/>
            <person name="Chang Y.J."/>
            <person name="Brambilla E.M."/>
            <person name="Rohde M."/>
            <person name="Spring S."/>
            <person name="Goker M."/>
            <person name="Detter J.C."/>
            <person name="Woyke T."/>
            <person name="Bristow J."/>
            <person name="Eisen J.A."/>
            <person name="Markowitz V."/>
            <person name="Hugenholtz P."/>
            <person name="Kyrpides N.C."/>
            <person name="Klenk H.P."/>
        </authorList>
    </citation>
    <scope>NUCLEOTIDE SEQUENCE [LARGE SCALE GENOMIC DNA]</scope>
    <source>
        <strain evidence="4">DSM 15286 / JCM 11887 / CIR29812</strain>
    </source>
</reference>
<proteinExistence type="predicted"/>